<reference evidence="1" key="1">
    <citation type="submission" date="2021-01" db="EMBL/GenBank/DDBJ databases">
        <title>Whole genome shotgun sequence of Planobispora rosea NBRC 15558.</title>
        <authorList>
            <person name="Komaki H."/>
            <person name="Tamura T."/>
        </authorList>
    </citation>
    <scope>NUCLEOTIDE SEQUENCE</scope>
    <source>
        <strain evidence="1">NBRC 15558</strain>
    </source>
</reference>
<dbReference type="AlphaFoldDB" id="A0A8J3WHH4"/>
<dbReference type="EMBL" id="BOOI01000068">
    <property type="protein sequence ID" value="GIH87856.1"/>
    <property type="molecule type" value="Genomic_DNA"/>
</dbReference>
<gene>
    <name evidence="1" type="ORF">Pro02_62640</name>
</gene>
<dbReference type="Proteomes" id="UP000655044">
    <property type="component" value="Unassembled WGS sequence"/>
</dbReference>
<keyword evidence="2" id="KW-1185">Reference proteome</keyword>
<accession>A0A8J3WHH4</accession>
<name>A0A8J3WHH4_PLARO</name>
<protein>
    <submittedName>
        <fullName evidence="1">Uncharacterized protein</fullName>
    </submittedName>
</protein>
<evidence type="ECO:0000313" key="2">
    <source>
        <dbReference type="Proteomes" id="UP000655044"/>
    </source>
</evidence>
<evidence type="ECO:0000313" key="1">
    <source>
        <dbReference type="EMBL" id="GIH87856.1"/>
    </source>
</evidence>
<sequence length="125" mass="14344">MEGKAPYDAAAWPRRITIPTMPPQPSKEADMTFPPGFHGIHAAPLTTTYERIRWVVPVPRTDRIRVRSHTCICREIQFELCEAGGLAFIRRLAPLRGRDVVHETEWTVTTRAVRLWESLLRGQAR</sequence>
<organism evidence="1 2">
    <name type="scientific">Planobispora rosea</name>
    <dbReference type="NCBI Taxonomy" id="35762"/>
    <lineage>
        <taxon>Bacteria</taxon>
        <taxon>Bacillati</taxon>
        <taxon>Actinomycetota</taxon>
        <taxon>Actinomycetes</taxon>
        <taxon>Streptosporangiales</taxon>
        <taxon>Streptosporangiaceae</taxon>
        <taxon>Planobispora</taxon>
    </lineage>
</organism>
<comment type="caution">
    <text evidence="1">The sequence shown here is derived from an EMBL/GenBank/DDBJ whole genome shotgun (WGS) entry which is preliminary data.</text>
</comment>
<proteinExistence type="predicted"/>